<evidence type="ECO:0000313" key="3">
    <source>
        <dbReference type="Proteomes" id="UP000054988"/>
    </source>
</evidence>
<dbReference type="Proteomes" id="UP000054988">
    <property type="component" value="Unassembled WGS sequence"/>
</dbReference>
<protein>
    <submittedName>
        <fullName evidence="2">Uncharacterized protein</fullName>
    </submittedName>
</protein>
<evidence type="ECO:0000256" key="1">
    <source>
        <dbReference type="SAM" id="MobiDB-lite"/>
    </source>
</evidence>
<comment type="caution">
    <text evidence="2">The sequence shown here is derived from an EMBL/GenBank/DDBJ whole genome shotgun (WGS) entry which is preliminary data.</text>
</comment>
<dbReference type="AlphaFoldDB" id="A0A0W0FD94"/>
<sequence>MINKAWQHPPPTEHIAQNQENISAFVAAALTPLIGNGWNQCSDAGFILHALYALPNGRTSTEMVSVAGPRAGTFRIPDEAKEMYEKGFEDHLKAWRTFTSATGLLSDHASNEHTPPANVVTPEPSTSTSVPASPMAHSTSVPSAITVDCANIPPAPSMTNDIPPALSTTNDLPSAPSTTNDVPPALSTINIQDDIELIIMDVDSPSRPESIKEPMDHDVEMSGAVRDTRLSGADRDGEVMDVDHNDTVEAVVTGDKESTSASDSAETINDPPCHMCSQYGQRCVKQAQGKRCISKMDT</sequence>
<feature type="region of interest" description="Disordered" evidence="1">
    <location>
        <begin position="107"/>
        <end position="138"/>
    </location>
</feature>
<name>A0A0W0FD94_MONRR</name>
<dbReference type="EMBL" id="LATX01002097">
    <property type="protein sequence ID" value="KTB34280.1"/>
    <property type="molecule type" value="Genomic_DNA"/>
</dbReference>
<accession>A0A0W0FD94</accession>
<evidence type="ECO:0000313" key="2">
    <source>
        <dbReference type="EMBL" id="KTB34280.1"/>
    </source>
</evidence>
<gene>
    <name evidence="2" type="ORF">WG66_13145</name>
</gene>
<proteinExistence type="predicted"/>
<feature type="compositionally biased region" description="Polar residues" evidence="1">
    <location>
        <begin position="123"/>
        <end position="138"/>
    </location>
</feature>
<organism evidence="2 3">
    <name type="scientific">Moniliophthora roreri</name>
    <name type="common">Frosty pod rot fungus</name>
    <name type="synonym">Monilia roreri</name>
    <dbReference type="NCBI Taxonomy" id="221103"/>
    <lineage>
        <taxon>Eukaryota</taxon>
        <taxon>Fungi</taxon>
        <taxon>Dikarya</taxon>
        <taxon>Basidiomycota</taxon>
        <taxon>Agaricomycotina</taxon>
        <taxon>Agaricomycetes</taxon>
        <taxon>Agaricomycetidae</taxon>
        <taxon>Agaricales</taxon>
        <taxon>Marasmiineae</taxon>
        <taxon>Marasmiaceae</taxon>
        <taxon>Moniliophthora</taxon>
    </lineage>
</organism>
<reference evidence="2 3" key="1">
    <citation type="submission" date="2015-12" db="EMBL/GenBank/DDBJ databases">
        <title>Draft genome sequence of Moniliophthora roreri, the causal agent of frosty pod rot of cacao.</title>
        <authorList>
            <person name="Aime M.C."/>
            <person name="Diaz-Valderrama J.R."/>
            <person name="Kijpornyongpan T."/>
            <person name="Phillips-Mora W."/>
        </authorList>
    </citation>
    <scope>NUCLEOTIDE SEQUENCE [LARGE SCALE GENOMIC DNA]</scope>
    <source>
        <strain evidence="2 3">MCA 2952</strain>
    </source>
</reference>